<dbReference type="InterPro" id="IPR036721">
    <property type="entry name" value="RCK_C_sf"/>
</dbReference>
<feature type="transmembrane region" description="Helical" evidence="7">
    <location>
        <begin position="32"/>
        <end position="51"/>
    </location>
</feature>
<feature type="transmembrane region" description="Helical" evidence="7">
    <location>
        <begin position="466"/>
        <end position="487"/>
    </location>
</feature>
<dbReference type="GO" id="GO:0015297">
    <property type="term" value="F:antiporter activity"/>
    <property type="evidence" value="ECO:0007669"/>
    <property type="project" value="InterPro"/>
</dbReference>
<dbReference type="GO" id="GO:0006813">
    <property type="term" value="P:potassium ion transport"/>
    <property type="evidence" value="ECO:0007669"/>
    <property type="project" value="InterPro"/>
</dbReference>
<organism evidence="9 10">
    <name type="scientific">Eiseniibacteriota bacterium</name>
    <dbReference type="NCBI Taxonomy" id="2212470"/>
    <lineage>
        <taxon>Bacteria</taxon>
        <taxon>Candidatus Eiseniibacteriota</taxon>
    </lineage>
</organism>
<feature type="domain" description="RCK C-terminal" evidence="8">
    <location>
        <begin position="600"/>
        <end position="684"/>
    </location>
</feature>
<evidence type="ECO:0000256" key="3">
    <source>
        <dbReference type="ARBA" id="ARBA00022448"/>
    </source>
</evidence>
<dbReference type="PROSITE" id="PS51202">
    <property type="entry name" value="RCK_C"/>
    <property type="match status" value="1"/>
</dbReference>
<feature type="transmembrane region" description="Helical" evidence="7">
    <location>
        <begin position="220"/>
        <end position="248"/>
    </location>
</feature>
<dbReference type="AlphaFoldDB" id="A0A849SDT4"/>
<feature type="transmembrane region" description="Helical" evidence="7">
    <location>
        <begin position="87"/>
        <end position="107"/>
    </location>
</feature>
<dbReference type="PANTHER" id="PTHR42751">
    <property type="entry name" value="SODIUM/HYDROGEN EXCHANGER FAMILY/TRKA DOMAIN PROTEIN"/>
    <property type="match status" value="1"/>
</dbReference>
<sequence>MHDPNEFLRTLALVLGVAAVTTILFQRLRQPVVFGYMLAGLIVGPHVPIPLVANEPVIHTLSELGVILLMFTLGLEFSLRRLLRAGWPVVIVAVLQSSFMMWLGYVAARLFGWGALESAFAGAAVAISSTTIIVKAFAEQGLRGRVSELVFGILIIEDLIAILLLALLTPASSGETASAGPLGMTILRLVAFLAISLAVGMLTVPRLIRLVVRLERPETTLVACIGVCFGAALLARSIGYSVALGAFLAGSLVAESGEGQRVERLVEPVRDMFAAMFFVSVGMLIDPRLVMQHWAPVVAFTGIVLVGKVVAVSMSAFLTGAGTRTSVQAGMSLAQIGEFSFIIAGVGLASGATSTTLYPIMVAVSALTTLTTPWLIGAAPAAAALIDRNLPRPLQTFVALYGSWIEALRARPETTAERDQLHRALRVLLIDAFVIAALAIGGSMAASQLGPAIVERSGLTLSRAHTAVIVAAILLTVPFFVGILRTGRTLGTLMARRSFPDPEPGKLDLAAAPRRAFVSTVQVATVLMVGAPVAALVQPFMPPLIGLSLLGIALVVLAVTVWRTASDLQGHVRAAAEAIVTALGRQSREDEATEGERALKSAYKLLPGLGEPVPVRLDAASPGVGLRLSQLGLRGRTGATILAISRGEDVVLVPDGHEVLKAGDVLALAGTQSAIETARELLLTHE</sequence>
<dbReference type="GO" id="GO:0016020">
    <property type="term" value="C:membrane"/>
    <property type="evidence" value="ECO:0007669"/>
    <property type="project" value="UniProtKB-SubCell"/>
</dbReference>
<evidence type="ECO:0000313" key="10">
    <source>
        <dbReference type="Proteomes" id="UP000580839"/>
    </source>
</evidence>
<evidence type="ECO:0000256" key="6">
    <source>
        <dbReference type="ARBA" id="ARBA00023136"/>
    </source>
</evidence>
<dbReference type="InterPro" id="IPR006037">
    <property type="entry name" value="RCK_C"/>
</dbReference>
<gene>
    <name evidence="9" type="ORF">HOP12_06880</name>
</gene>
<dbReference type="GO" id="GO:1902600">
    <property type="term" value="P:proton transmembrane transport"/>
    <property type="evidence" value="ECO:0007669"/>
    <property type="project" value="InterPro"/>
</dbReference>
<keyword evidence="4 7" id="KW-0812">Transmembrane</keyword>
<comment type="caution">
    <text evidence="9">The sequence shown here is derived from an EMBL/GenBank/DDBJ whole genome shotgun (WGS) entry which is preliminary data.</text>
</comment>
<feature type="transmembrane region" description="Helical" evidence="7">
    <location>
        <begin position="516"/>
        <end position="537"/>
    </location>
</feature>
<dbReference type="InterPro" id="IPR006153">
    <property type="entry name" value="Cation/H_exchanger_TM"/>
</dbReference>
<keyword evidence="5 7" id="KW-1133">Transmembrane helix</keyword>
<dbReference type="PANTHER" id="PTHR42751:SF3">
    <property type="entry name" value="SODIUM_GLUTAMATE SYMPORTER"/>
    <property type="match status" value="1"/>
</dbReference>
<dbReference type="Proteomes" id="UP000580839">
    <property type="component" value="Unassembled WGS sequence"/>
</dbReference>
<evidence type="ECO:0000313" key="9">
    <source>
        <dbReference type="EMBL" id="NOT33878.1"/>
    </source>
</evidence>
<dbReference type="GO" id="GO:0008324">
    <property type="term" value="F:monoatomic cation transmembrane transporter activity"/>
    <property type="evidence" value="ECO:0007669"/>
    <property type="project" value="InterPro"/>
</dbReference>
<feature type="transmembrane region" description="Helical" evidence="7">
    <location>
        <begin position="57"/>
        <end position="75"/>
    </location>
</feature>
<feature type="transmembrane region" description="Helical" evidence="7">
    <location>
        <begin position="6"/>
        <end position="25"/>
    </location>
</feature>
<evidence type="ECO:0000256" key="5">
    <source>
        <dbReference type="ARBA" id="ARBA00022989"/>
    </source>
</evidence>
<evidence type="ECO:0000256" key="7">
    <source>
        <dbReference type="SAM" id="Phobius"/>
    </source>
</evidence>
<feature type="transmembrane region" description="Helical" evidence="7">
    <location>
        <begin position="543"/>
        <end position="562"/>
    </location>
</feature>
<dbReference type="Pfam" id="PF02080">
    <property type="entry name" value="TrkA_C"/>
    <property type="match status" value="1"/>
</dbReference>
<evidence type="ECO:0000259" key="8">
    <source>
        <dbReference type="PROSITE" id="PS51202"/>
    </source>
</evidence>
<dbReference type="InterPro" id="IPR038770">
    <property type="entry name" value="Na+/solute_symporter_sf"/>
</dbReference>
<name>A0A849SDT4_UNCEI</name>
<feature type="transmembrane region" description="Helical" evidence="7">
    <location>
        <begin position="149"/>
        <end position="169"/>
    </location>
</feature>
<keyword evidence="6 7" id="KW-0472">Membrane</keyword>
<feature type="transmembrane region" description="Helical" evidence="7">
    <location>
        <begin position="189"/>
        <end position="208"/>
    </location>
</feature>
<evidence type="ECO:0000256" key="4">
    <source>
        <dbReference type="ARBA" id="ARBA00022692"/>
    </source>
</evidence>
<evidence type="ECO:0000256" key="1">
    <source>
        <dbReference type="ARBA" id="ARBA00004141"/>
    </source>
</evidence>
<feature type="transmembrane region" description="Helical" evidence="7">
    <location>
        <begin position="427"/>
        <end position="446"/>
    </location>
</feature>
<evidence type="ECO:0000256" key="2">
    <source>
        <dbReference type="ARBA" id="ARBA00005551"/>
    </source>
</evidence>
<feature type="transmembrane region" description="Helical" evidence="7">
    <location>
        <begin position="339"/>
        <end position="360"/>
    </location>
</feature>
<comment type="similarity">
    <text evidence="2">Belongs to the monovalent cation:proton antiporter 2 (CPA2) transporter (TC 2.A.37) family.</text>
</comment>
<keyword evidence="3" id="KW-0813">Transport</keyword>
<accession>A0A849SDT4</accession>
<dbReference type="Gene3D" id="1.20.1530.20">
    <property type="match status" value="1"/>
</dbReference>
<reference evidence="9 10" key="1">
    <citation type="submission" date="2020-04" db="EMBL/GenBank/DDBJ databases">
        <title>Metagenomic profiling of ammonia- and methane-oxidizing microorganisms in a Dutch drinking water treatment plant.</title>
        <authorList>
            <person name="Poghosyan L."/>
            <person name="Leucker S."/>
        </authorList>
    </citation>
    <scope>NUCLEOTIDE SEQUENCE [LARGE SCALE GENOMIC DNA]</scope>
    <source>
        <strain evidence="9">S-RSF-IL-03</strain>
    </source>
</reference>
<protein>
    <submittedName>
        <fullName evidence="9">Potassium transporter</fullName>
    </submittedName>
</protein>
<dbReference type="SUPFAM" id="SSF116726">
    <property type="entry name" value="TrkA C-terminal domain-like"/>
    <property type="match status" value="1"/>
</dbReference>
<dbReference type="Pfam" id="PF00999">
    <property type="entry name" value="Na_H_Exchanger"/>
    <property type="match status" value="1"/>
</dbReference>
<dbReference type="EMBL" id="JABFRW010000076">
    <property type="protein sequence ID" value="NOT33878.1"/>
    <property type="molecule type" value="Genomic_DNA"/>
</dbReference>
<feature type="transmembrane region" description="Helical" evidence="7">
    <location>
        <begin position="297"/>
        <end position="319"/>
    </location>
</feature>
<dbReference type="Gene3D" id="3.30.70.1450">
    <property type="entry name" value="Regulator of K+ conductance, C-terminal domain"/>
    <property type="match status" value="1"/>
</dbReference>
<feature type="transmembrane region" description="Helical" evidence="7">
    <location>
        <begin position="119"/>
        <end position="137"/>
    </location>
</feature>
<comment type="subcellular location">
    <subcellularLocation>
        <location evidence="1">Membrane</location>
        <topology evidence="1">Multi-pass membrane protein</topology>
    </subcellularLocation>
</comment>
<proteinExistence type="inferred from homology"/>